<sequence length="524" mass="59702">MAVKMVKEVSKVSLDALIAREAFDIQEQQSHNAGRNILMISVRDLEQNSFFYPYLRKPDFQRETNEWDTERVCGFIESFLDADLIPAVILWRSTSSYYFVIDGSHRLSSLIAWINDDYGDGKISKEFYDGDISDEQKAAAQNTRKLVEAKIGSYKYYQTLAQQRKEVDPKILERARNLGALGIQLQWVEGDASKAEASFFKINQKAAPIAPTEIRLLEARKTPNGVAARAINRSGNGHKYWSAFSQAKQQEIEIIAQEIHQLIFEPKLKNPIKTLDLPIVGNLSSSDKLELILEFVNIVNDIKSDNQLGEDSTGDKTVELLRNCRRIAQRINSSHPSSLGMHPLVYFYTSAGKPKIGSFYGVITLILELEKRKFFAKFTEVRKDFEWIIWQYDMIPQLVSKSSAIEARERVKNFYLTIIDKLLQRIDKKNIMKEIVAEKTFGILKIKTKGDGSETQGQTFSRETKSAAYIREALRGTPKCKICDGYIPTRFNSIDHIHRKADGGLGTLDNAQLTHPYCNTTYKN</sequence>
<evidence type="ECO:0000259" key="1">
    <source>
        <dbReference type="SMART" id="SM00507"/>
    </source>
</evidence>
<dbReference type="CDD" id="cd00085">
    <property type="entry name" value="HNHc"/>
    <property type="match status" value="1"/>
</dbReference>
<reference evidence="2" key="1">
    <citation type="submission" date="2018-12" db="EMBL/GenBank/DDBJ databases">
        <authorList>
            <person name="Will S."/>
            <person name="Neumann-Schaal M."/>
            <person name="Henke P."/>
        </authorList>
    </citation>
    <scope>NUCLEOTIDE SEQUENCE</scope>
    <source>
        <strain evidence="2">PCC 7102</strain>
    </source>
</reference>
<dbReference type="GO" id="GO:0003676">
    <property type="term" value="F:nucleic acid binding"/>
    <property type="evidence" value="ECO:0007669"/>
    <property type="project" value="InterPro"/>
</dbReference>
<reference evidence="2" key="2">
    <citation type="journal article" date="2019" name="Genome Biol. Evol.">
        <title>Day and night: Metabolic profiles and evolutionary relationships of six axenic non-marine cyanobacteria.</title>
        <authorList>
            <person name="Will S.E."/>
            <person name="Henke P."/>
            <person name="Boedeker C."/>
            <person name="Huang S."/>
            <person name="Brinkmann H."/>
            <person name="Rohde M."/>
            <person name="Jarek M."/>
            <person name="Friedl T."/>
            <person name="Seufert S."/>
            <person name="Schumacher M."/>
            <person name="Overmann J."/>
            <person name="Neumann-Schaal M."/>
            <person name="Petersen J."/>
        </authorList>
    </citation>
    <scope>NUCLEOTIDE SEQUENCE [LARGE SCALE GENOMIC DNA]</scope>
    <source>
        <strain evidence="2">PCC 7102</strain>
    </source>
</reference>
<feature type="domain" description="HNH nuclease" evidence="1">
    <location>
        <begin position="469"/>
        <end position="520"/>
    </location>
</feature>
<evidence type="ECO:0000313" key="3">
    <source>
        <dbReference type="Proteomes" id="UP000271624"/>
    </source>
</evidence>
<dbReference type="EMBL" id="RSCL01000001">
    <property type="protein sequence ID" value="RUT10173.1"/>
    <property type="molecule type" value="Genomic_DNA"/>
</dbReference>
<dbReference type="Gene3D" id="1.10.30.50">
    <property type="match status" value="1"/>
</dbReference>
<dbReference type="InterPro" id="IPR004919">
    <property type="entry name" value="GmrSD_N"/>
</dbReference>
<keyword evidence="3" id="KW-1185">Reference proteome</keyword>
<dbReference type="GO" id="GO:0004519">
    <property type="term" value="F:endonuclease activity"/>
    <property type="evidence" value="ECO:0007669"/>
    <property type="project" value="InterPro"/>
</dbReference>
<organism evidence="2 3">
    <name type="scientific">Dulcicalothrix desertica PCC 7102</name>
    <dbReference type="NCBI Taxonomy" id="232991"/>
    <lineage>
        <taxon>Bacteria</taxon>
        <taxon>Bacillati</taxon>
        <taxon>Cyanobacteriota</taxon>
        <taxon>Cyanophyceae</taxon>
        <taxon>Nostocales</taxon>
        <taxon>Calotrichaceae</taxon>
        <taxon>Dulcicalothrix</taxon>
    </lineage>
</organism>
<dbReference type="InterPro" id="IPR003615">
    <property type="entry name" value="HNH_nuc"/>
</dbReference>
<accession>A0A433VVQ4</accession>
<proteinExistence type="predicted"/>
<gene>
    <name evidence="2" type="ORF">DSM106972_006680</name>
</gene>
<protein>
    <recommendedName>
        <fullName evidence="1">HNH nuclease domain-containing protein</fullName>
    </recommendedName>
</protein>
<evidence type="ECO:0000313" key="2">
    <source>
        <dbReference type="EMBL" id="RUT10173.1"/>
    </source>
</evidence>
<dbReference type="InterPro" id="IPR002711">
    <property type="entry name" value="HNH"/>
</dbReference>
<dbReference type="Pfam" id="PF01844">
    <property type="entry name" value="HNH"/>
    <property type="match status" value="1"/>
</dbReference>
<dbReference type="Proteomes" id="UP000271624">
    <property type="component" value="Unassembled WGS sequence"/>
</dbReference>
<name>A0A433VVQ4_9CYAN</name>
<dbReference type="AlphaFoldDB" id="A0A433VVQ4"/>
<dbReference type="Pfam" id="PF03235">
    <property type="entry name" value="GmrSD_N"/>
    <property type="match status" value="1"/>
</dbReference>
<dbReference type="GO" id="GO:0008270">
    <property type="term" value="F:zinc ion binding"/>
    <property type="evidence" value="ECO:0007669"/>
    <property type="project" value="InterPro"/>
</dbReference>
<dbReference type="SMART" id="SM00507">
    <property type="entry name" value="HNHc"/>
    <property type="match status" value="1"/>
</dbReference>
<comment type="caution">
    <text evidence="2">The sequence shown here is derived from an EMBL/GenBank/DDBJ whole genome shotgun (WGS) entry which is preliminary data.</text>
</comment>